<dbReference type="RefSeq" id="WP_059071663.1">
    <property type="nucleotide sequence ID" value="NZ_LNAL01000008.1"/>
</dbReference>
<keyword evidence="6" id="KW-1185">Reference proteome</keyword>
<sequence>MFVRPHLLLLLPVGLSVAGCAAISQPEGGARDTVAPKFVSSSPKNGSTNVSQQSIRLEFSEPVQLKDLTKNLIITPSLAEGNEYKIREERNAIELRFDKPLDPNTTYVFNFGEAVVDITESNKAANVVLAFSTGAALDSGSVSGTVVQLLTGQPEADAVIALYPARDTADIRRARPYYLGRTDKNGAFKLSNLRADSYRLYALVDRNQNTRYEEPERIAYLPQPVQVQPRADSLRLFTVRPDARRPLIQAQQPGGAQFRISYNEGLRQLTLAALGRQPTPELNQLVSLAEKGRIAVLHRAAALPTGRYLVSATDSAGNVGVDTVNVRFEGQTAPVRKGPQYQLPNNQRETPATGQLRLQFNEPLRLATNKPFATLIEDSTTRRPLRAPADGQLSPDRTQLIINLNTRARRVISIVPDSTAITGVTGLSLGLRPVRLRVTEQATTGSLSGTVQTAAKRFELQLLDDKYQLIASLQNPRTFRFDNLAPGNYRLRVLVDANNDGRWQGADPGLRRPAEPVWLYQQPLTVRANWEVEDIRLSFK</sequence>
<feature type="domain" description="SbsA Ig-like" evidence="4">
    <location>
        <begin position="32"/>
        <end position="133"/>
    </location>
</feature>
<evidence type="ECO:0000256" key="1">
    <source>
        <dbReference type="ARBA" id="ARBA00022729"/>
    </source>
</evidence>
<comment type="caution">
    <text evidence="5">The sequence shown here is derived from an EMBL/GenBank/DDBJ whole genome shotgun (WGS) entry which is preliminary data.</text>
</comment>
<protein>
    <recommendedName>
        <fullName evidence="4">SbsA Ig-like domain-containing protein</fullName>
    </recommendedName>
</protein>
<evidence type="ECO:0000256" key="2">
    <source>
        <dbReference type="SAM" id="MobiDB-lite"/>
    </source>
</evidence>
<feature type="signal peptide" evidence="3">
    <location>
        <begin position="1"/>
        <end position="21"/>
    </location>
</feature>
<dbReference type="Proteomes" id="UP000054223">
    <property type="component" value="Unassembled WGS sequence"/>
</dbReference>
<dbReference type="GO" id="GO:0030246">
    <property type="term" value="F:carbohydrate binding"/>
    <property type="evidence" value="ECO:0007669"/>
    <property type="project" value="InterPro"/>
</dbReference>
<evidence type="ECO:0000313" key="6">
    <source>
        <dbReference type="Proteomes" id="UP000054223"/>
    </source>
</evidence>
<accession>A0A9X0HHJ4</accession>
<dbReference type="SUPFAM" id="SSF49452">
    <property type="entry name" value="Starch-binding domain-like"/>
    <property type="match status" value="1"/>
</dbReference>
<feature type="chain" id="PRO_5040897221" description="SbsA Ig-like domain-containing protein" evidence="3">
    <location>
        <begin position="22"/>
        <end position="540"/>
    </location>
</feature>
<dbReference type="AlphaFoldDB" id="A0A9X0HHJ4"/>
<evidence type="ECO:0000259" key="4">
    <source>
        <dbReference type="Pfam" id="PF13205"/>
    </source>
</evidence>
<dbReference type="InterPro" id="IPR013784">
    <property type="entry name" value="Carb-bd-like_fold"/>
</dbReference>
<evidence type="ECO:0000313" key="5">
    <source>
        <dbReference type="EMBL" id="KUG05968.1"/>
    </source>
</evidence>
<reference evidence="5 6" key="1">
    <citation type="submission" date="2015-11" db="EMBL/GenBank/DDBJ databases">
        <title>Solirubrum puertoriconensis gen. nov. an environmental bacteria isolated in Puerto Rico.</title>
        <authorList>
            <person name="Cuebas-Irizarry M.F."/>
            <person name="Montalvo-Rodriguez R."/>
        </authorList>
    </citation>
    <scope>NUCLEOTIDE SEQUENCE [LARGE SCALE GENOMIC DNA]</scope>
    <source>
        <strain evidence="5 6">MC1A</strain>
    </source>
</reference>
<organism evidence="5 6">
    <name type="scientific">Solirubrum puertoriconensis</name>
    <dbReference type="NCBI Taxonomy" id="1751427"/>
    <lineage>
        <taxon>Bacteria</taxon>
        <taxon>Pseudomonadati</taxon>
        <taxon>Bacteroidota</taxon>
        <taxon>Cytophagia</taxon>
        <taxon>Cytophagales</taxon>
    </lineage>
</organism>
<feature type="region of interest" description="Disordered" evidence="2">
    <location>
        <begin position="26"/>
        <end position="53"/>
    </location>
</feature>
<dbReference type="Pfam" id="PF13205">
    <property type="entry name" value="Big_5"/>
    <property type="match status" value="1"/>
</dbReference>
<name>A0A9X0HHJ4_SOLP1</name>
<dbReference type="EMBL" id="LNAL01000008">
    <property type="protein sequence ID" value="KUG05968.1"/>
    <property type="molecule type" value="Genomic_DNA"/>
</dbReference>
<dbReference type="PROSITE" id="PS51257">
    <property type="entry name" value="PROKAR_LIPOPROTEIN"/>
    <property type="match status" value="1"/>
</dbReference>
<proteinExistence type="predicted"/>
<gene>
    <name evidence="5" type="ORF">ASU33_00905</name>
</gene>
<keyword evidence="1 3" id="KW-0732">Signal</keyword>
<feature type="compositionally biased region" description="Polar residues" evidence="2">
    <location>
        <begin position="39"/>
        <end position="53"/>
    </location>
</feature>
<dbReference type="InterPro" id="IPR032812">
    <property type="entry name" value="SbsA_Ig"/>
</dbReference>
<dbReference type="OrthoDB" id="9809989at2"/>
<evidence type="ECO:0000256" key="3">
    <source>
        <dbReference type="SAM" id="SignalP"/>
    </source>
</evidence>